<feature type="domain" description="GerMN" evidence="2">
    <location>
        <begin position="66"/>
        <end position="155"/>
    </location>
</feature>
<feature type="chain" id="PRO_5038866560" evidence="1">
    <location>
        <begin position="23"/>
        <end position="317"/>
    </location>
</feature>
<comment type="caution">
    <text evidence="3">The sequence shown here is derived from an EMBL/GenBank/DDBJ whole genome shotgun (WGS) entry which is preliminary data.</text>
</comment>
<evidence type="ECO:0000256" key="1">
    <source>
        <dbReference type="SAM" id="SignalP"/>
    </source>
</evidence>
<dbReference type="EMBL" id="DXEU01000071">
    <property type="protein sequence ID" value="HIX51967.1"/>
    <property type="molecule type" value="Genomic_DNA"/>
</dbReference>
<organism evidence="3 4">
    <name type="scientific">Candidatus Lachnoclostridium stercoripullorum</name>
    <dbReference type="NCBI Taxonomy" id="2838635"/>
    <lineage>
        <taxon>Bacteria</taxon>
        <taxon>Bacillati</taxon>
        <taxon>Bacillota</taxon>
        <taxon>Clostridia</taxon>
        <taxon>Lachnospirales</taxon>
        <taxon>Lachnospiraceae</taxon>
    </lineage>
</organism>
<feature type="domain" description="GerMN" evidence="2">
    <location>
        <begin position="210"/>
        <end position="298"/>
    </location>
</feature>
<evidence type="ECO:0000313" key="4">
    <source>
        <dbReference type="Proteomes" id="UP000886780"/>
    </source>
</evidence>
<feature type="signal peptide" evidence="1">
    <location>
        <begin position="1"/>
        <end position="22"/>
    </location>
</feature>
<dbReference type="Proteomes" id="UP000886780">
    <property type="component" value="Unassembled WGS sequence"/>
</dbReference>
<evidence type="ECO:0000313" key="3">
    <source>
        <dbReference type="EMBL" id="HIX51967.1"/>
    </source>
</evidence>
<dbReference type="PROSITE" id="PS51257">
    <property type="entry name" value="PROKAR_LIPOPROTEIN"/>
    <property type="match status" value="1"/>
</dbReference>
<proteinExistence type="predicted"/>
<dbReference type="InterPro" id="IPR019606">
    <property type="entry name" value="GerMN"/>
</dbReference>
<gene>
    <name evidence="3" type="ORF">IAA28_04085</name>
</gene>
<accession>A0A9D2AVQ3</accession>
<keyword evidence="1" id="KW-0732">Signal</keyword>
<reference evidence="3" key="2">
    <citation type="submission" date="2021-04" db="EMBL/GenBank/DDBJ databases">
        <authorList>
            <person name="Gilroy R."/>
        </authorList>
    </citation>
    <scope>NUCLEOTIDE SEQUENCE</scope>
    <source>
        <strain evidence="3">ChiGjej4B4-12881</strain>
    </source>
</reference>
<protein>
    <submittedName>
        <fullName evidence="3">GerMN domain-containing protein</fullName>
    </submittedName>
</protein>
<reference evidence="3" key="1">
    <citation type="journal article" date="2021" name="PeerJ">
        <title>Extensive microbial diversity within the chicken gut microbiome revealed by metagenomics and culture.</title>
        <authorList>
            <person name="Gilroy R."/>
            <person name="Ravi A."/>
            <person name="Getino M."/>
            <person name="Pursley I."/>
            <person name="Horton D.L."/>
            <person name="Alikhan N.F."/>
            <person name="Baker D."/>
            <person name="Gharbi K."/>
            <person name="Hall N."/>
            <person name="Watson M."/>
            <person name="Adriaenssens E.M."/>
            <person name="Foster-Nyarko E."/>
            <person name="Jarju S."/>
            <person name="Secka A."/>
            <person name="Antonio M."/>
            <person name="Oren A."/>
            <person name="Chaudhuri R.R."/>
            <person name="La Ragione R."/>
            <person name="Hildebrand F."/>
            <person name="Pallen M.J."/>
        </authorList>
    </citation>
    <scope>NUCLEOTIDE SEQUENCE</scope>
    <source>
        <strain evidence="3">ChiGjej4B4-12881</strain>
    </source>
</reference>
<dbReference type="SMART" id="SM00909">
    <property type="entry name" value="Germane"/>
    <property type="match status" value="2"/>
</dbReference>
<sequence length="317" mass="34907">MENKKTSVFAVLLLLLALAALAAGCGGRTADPSRGTPEEGVFQIYYLDASGTVLTPNEYRTETRDTDLLIAELMDQLRTVPNDLDSQSAIPERVEYRDLRREEMVVYLLFSDSYNAMSRDQEILCRAALAKTLTQAPGVNYISILAGEQPILNAKGQPVGMMAGGDFIDSVSDVNAYERTVLTLYFTDEKGERLYPETREVVHNTNTSMAQLVLEELISGPESFSLCPTVPEDTRLLNVTVNDNVCYINFDENFLRGSGSLAVADYIPIYSIVNSLAEAAGINRVQIAVNGSVNVKFRDSISLESPFERNLDYIGGE</sequence>
<dbReference type="Pfam" id="PF10646">
    <property type="entry name" value="Germane"/>
    <property type="match status" value="2"/>
</dbReference>
<evidence type="ECO:0000259" key="2">
    <source>
        <dbReference type="SMART" id="SM00909"/>
    </source>
</evidence>
<dbReference type="AlphaFoldDB" id="A0A9D2AVQ3"/>
<name>A0A9D2AVQ3_9FIRM</name>